<reference evidence="2" key="5">
    <citation type="journal article" date="2021" name="G3 (Bethesda)">
        <title>Aegilops tauschii genome assembly Aet v5.0 features greater sequence contiguity and improved annotation.</title>
        <authorList>
            <person name="Wang L."/>
            <person name="Zhu T."/>
            <person name="Rodriguez J.C."/>
            <person name="Deal K.R."/>
            <person name="Dubcovsky J."/>
            <person name="McGuire P.E."/>
            <person name="Lux T."/>
            <person name="Spannagl M."/>
            <person name="Mayer K.F.X."/>
            <person name="Baldrich P."/>
            <person name="Meyers B.C."/>
            <person name="Huo N."/>
            <person name="Gu Y.Q."/>
            <person name="Zhou H."/>
            <person name="Devos K.M."/>
            <person name="Bennetzen J.L."/>
            <person name="Unver T."/>
            <person name="Budak H."/>
            <person name="Gulick P.J."/>
            <person name="Galiba G."/>
            <person name="Kalapos B."/>
            <person name="Nelson D.R."/>
            <person name="Li P."/>
            <person name="You F.M."/>
            <person name="Luo M.C."/>
            <person name="Dvorak J."/>
        </authorList>
    </citation>
    <scope>NUCLEOTIDE SEQUENCE [LARGE SCALE GENOMIC DNA]</scope>
    <source>
        <strain evidence="2">cv. AL8/78</strain>
    </source>
</reference>
<reference evidence="2" key="3">
    <citation type="journal article" date="2017" name="Nature">
        <title>Genome sequence of the progenitor of the wheat D genome Aegilops tauschii.</title>
        <authorList>
            <person name="Luo M.C."/>
            <person name="Gu Y.Q."/>
            <person name="Puiu D."/>
            <person name="Wang H."/>
            <person name="Twardziok S.O."/>
            <person name="Deal K.R."/>
            <person name="Huo N."/>
            <person name="Zhu T."/>
            <person name="Wang L."/>
            <person name="Wang Y."/>
            <person name="McGuire P.E."/>
            <person name="Liu S."/>
            <person name="Long H."/>
            <person name="Ramasamy R.K."/>
            <person name="Rodriguez J.C."/>
            <person name="Van S.L."/>
            <person name="Yuan L."/>
            <person name="Wang Z."/>
            <person name="Xia Z."/>
            <person name="Xiao L."/>
            <person name="Anderson O.D."/>
            <person name="Ouyang S."/>
            <person name="Liang Y."/>
            <person name="Zimin A.V."/>
            <person name="Pertea G."/>
            <person name="Qi P."/>
            <person name="Bennetzen J.L."/>
            <person name="Dai X."/>
            <person name="Dawson M.W."/>
            <person name="Muller H.G."/>
            <person name="Kugler K."/>
            <person name="Rivarola-Duarte L."/>
            <person name="Spannagl M."/>
            <person name="Mayer K.F.X."/>
            <person name="Lu F.H."/>
            <person name="Bevan M.W."/>
            <person name="Leroy P."/>
            <person name="Li P."/>
            <person name="You F.M."/>
            <person name="Sun Q."/>
            <person name="Liu Z."/>
            <person name="Lyons E."/>
            <person name="Wicker T."/>
            <person name="Salzberg S.L."/>
            <person name="Devos K.M."/>
            <person name="Dvorak J."/>
        </authorList>
    </citation>
    <scope>NUCLEOTIDE SEQUENCE [LARGE SCALE GENOMIC DNA]</scope>
    <source>
        <strain evidence="2">cv. AL8/78</strain>
    </source>
</reference>
<name>A0A453NFK7_AEGTS</name>
<evidence type="ECO:0000313" key="3">
    <source>
        <dbReference type="Proteomes" id="UP000015105"/>
    </source>
</evidence>
<evidence type="ECO:0000313" key="2">
    <source>
        <dbReference type="EnsemblPlants" id="AET6Gv20358900.1"/>
    </source>
</evidence>
<dbReference type="Proteomes" id="UP000015105">
    <property type="component" value="Chromosome 6D"/>
</dbReference>
<accession>A0A453NFK7</accession>
<protein>
    <submittedName>
        <fullName evidence="2">Uncharacterized protein</fullName>
    </submittedName>
</protein>
<reference evidence="3" key="1">
    <citation type="journal article" date="2014" name="Science">
        <title>Ancient hybridizations among the ancestral genomes of bread wheat.</title>
        <authorList>
            <consortium name="International Wheat Genome Sequencing Consortium,"/>
            <person name="Marcussen T."/>
            <person name="Sandve S.R."/>
            <person name="Heier L."/>
            <person name="Spannagl M."/>
            <person name="Pfeifer M."/>
            <person name="Jakobsen K.S."/>
            <person name="Wulff B.B."/>
            <person name="Steuernagel B."/>
            <person name="Mayer K.F."/>
            <person name="Olsen O.A."/>
        </authorList>
    </citation>
    <scope>NUCLEOTIDE SEQUENCE [LARGE SCALE GENOMIC DNA]</scope>
    <source>
        <strain evidence="3">cv. AL8/78</strain>
    </source>
</reference>
<reference evidence="2" key="4">
    <citation type="submission" date="2019-03" db="UniProtKB">
        <authorList>
            <consortium name="EnsemblPlants"/>
        </authorList>
    </citation>
    <scope>IDENTIFICATION</scope>
</reference>
<dbReference type="AlphaFoldDB" id="A0A453NFK7"/>
<dbReference type="Gramene" id="AET6Gv20358900.1">
    <property type="protein sequence ID" value="AET6Gv20358900.1"/>
    <property type="gene ID" value="AET6Gv20358900"/>
</dbReference>
<keyword evidence="3" id="KW-1185">Reference proteome</keyword>
<organism evidence="2 3">
    <name type="scientific">Aegilops tauschii subsp. strangulata</name>
    <name type="common">Goatgrass</name>
    <dbReference type="NCBI Taxonomy" id="200361"/>
    <lineage>
        <taxon>Eukaryota</taxon>
        <taxon>Viridiplantae</taxon>
        <taxon>Streptophyta</taxon>
        <taxon>Embryophyta</taxon>
        <taxon>Tracheophyta</taxon>
        <taxon>Spermatophyta</taxon>
        <taxon>Magnoliopsida</taxon>
        <taxon>Liliopsida</taxon>
        <taxon>Poales</taxon>
        <taxon>Poaceae</taxon>
        <taxon>BOP clade</taxon>
        <taxon>Pooideae</taxon>
        <taxon>Triticodae</taxon>
        <taxon>Triticeae</taxon>
        <taxon>Triticinae</taxon>
        <taxon>Aegilops</taxon>
    </lineage>
</organism>
<feature type="region of interest" description="Disordered" evidence="1">
    <location>
        <begin position="1"/>
        <end position="70"/>
    </location>
</feature>
<dbReference type="EnsemblPlants" id="AET6Gv20358900.1">
    <property type="protein sequence ID" value="AET6Gv20358900.1"/>
    <property type="gene ID" value="AET6Gv20358900"/>
</dbReference>
<feature type="compositionally biased region" description="Basic and acidic residues" evidence="1">
    <location>
        <begin position="50"/>
        <end position="70"/>
    </location>
</feature>
<reference evidence="3" key="2">
    <citation type="journal article" date="2017" name="Nat. Plants">
        <title>The Aegilops tauschii genome reveals multiple impacts of transposons.</title>
        <authorList>
            <person name="Zhao G."/>
            <person name="Zou C."/>
            <person name="Li K."/>
            <person name="Wang K."/>
            <person name="Li T."/>
            <person name="Gao L."/>
            <person name="Zhang X."/>
            <person name="Wang H."/>
            <person name="Yang Z."/>
            <person name="Liu X."/>
            <person name="Jiang W."/>
            <person name="Mao L."/>
            <person name="Kong X."/>
            <person name="Jiao Y."/>
            <person name="Jia J."/>
        </authorList>
    </citation>
    <scope>NUCLEOTIDE SEQUENCE [LARGE SCALE GENOMIC DNA]</scope>
    <source>
        <strain evidence="3">cv. AL8/78</strain>
    </source>
</reference>
<proteinExistence type="predicted"/>
<evidence type="ECO:0000256" key="1">
    <source>
        <dbReference type="SAM" id="MobiDB-lite"/>
    </source>
</evidence>
<sequence>MSPGLETEARDLAEPELAWTNKSGANHVKEPQEKGSVSELAWTNKSGANHVKEPQEKGSVSEDSPRLFCN</sequence>